<dbReference type="InterPro" id="IPR011701">
    <property type="entry name" value="MFS"/>
</dbReference>
<feature type="transmembrane region" description="Helical" evidence="7">
    <location>
        <begin position="393"/>
        <end position="413"/>
    </location>
</feature>
<comment type="subcellular location">
    <subcellularLocation>
        <location evidence="1">Cell membrane</location>
        <topology evidence="1">Multi-pass membrane protein</topology>
    </subcellularLocation>
</comment>
<feature type="transmembrane region" description="Helical" evidence="7">
    <location>
        <begin position="236"/>
        <end position="259"/>
    </location>
</feature>
<dbReference type="Proteomes" id="UP000257479">
    <property type="component" value="Unassembled WGS sequence"/>
</dbReference>
<dbReference type="PROSITE" id="PS50850">
    <property type="entry name" value="MFS"/>
    <property type="match status" value="1"/>
</dbReference>
<evidence type="ECO:0000256" key="4">
    <source>
        <dbReference type="ARBA" id="ARBA00022692"/>
    </source>
</evidence>
<keyword evidence="2" id="KW-0813">Transport</keyword>
<feature type="transmembrane region" description="Helical" evidence="7">
    <location>
        <begin position="193"/>
        <end position="215"/>
    </location>
</feature>
<dbReference type="Gene3D" id="1.20.1250.20">
    <property type="entry name" value="MFS general substrate transporter like domains"/>
    <property type="match status" value="1"/>
</dbReference>
<feature type="transmembrane region" description="Helical" evidence="7">
    <location>
        <begin position="97"/>
        <end position="116"/>
    </location>
</feature>
<feature type="transmembrane region" description="Helical" evidence="7">
    <location>
        <begin position="302"/>
        <end position="319"/>
    </location>
</feature>
<evidence type="ECO:0000313" key="9">
    <source>
        <dbReference type="EMBL" id="HAN24599.1"/>
    </source>
</evidence>
<feature type="transmembrane region" description="Helical" evidence="7">
    <location>
        <begin position="165"/>
        <end position="187"/>
    </location>
</feature>
<evidence type="ECO:0000256" key="3">
    <source>
        <dbReference type="ARBA" id="ARBA00022475"/>
    </source>
</evidence>
<accession>A0A3C1KD43</accession>
<keyword evidence="3" id="KW-1003">Cell membrane</keyword>
<dbReference type="AlphaFoldDB" id="A0A3C1KD43"/>
<gene>
    <name evidence="9" type="ORF">DCP95_08510</name>
</gene>
<feature type="transmembrane region" description="Helical" evidence="7">
    <location>
        <begin position="122"/>
        <end position="144"/>
    </location>
</feature>
<dbReference type="Pfam" id="PF07690">
    <property type="entry name" value="MFS_1"/>
    <property type="match status" value="1"/>
</dbReference>
<evidence type="ECO:0000259" key="8">
    <source>
        <dbReference type="PROSITE" id="PS50850"/>
    </source>
</evidence>
<keyword evidence="6 7" id="KW-0472">Membrane</keyword>
<evidence type="ECO:0000256" key="7">
    <source>
        <dbReference type="SAM" id="Phobius"/>
    </source>
</evidence>
<proteinExistence type="predicted"/>
<feature type="domain" description="Major facilitator superfamily (MFS) profile" evidence="8">
    <location>
        <begin position="30"/>
        <end position="417"/>
    </location>
</feature>
<dbReference type="PANTHER" id="PTHR23517:SF13">
    <property type="entry name" value="MAJOR FACILITATOR SUPERFAMILY MFS_1"/>
    <property type="match status" value="1"/>
</dbReference>
<feature type="transmembrane region" description="Helical" evidence="7">
    <location>
        <begin position="30"/>
        <end position="56"/>
    </location>
</feature>
<feature type="transmembrane region" description="Helical" evidence="7">
    <location>
        <begin position="363"/>
        <end position="387"/>
    </location>
</feature>
<reference evidence="9 10" key="1">
    <citation type="journal article" date="2018" name="Nat. Biotechnol.">
        <title>A standardized bacterial taxonomy based on genome phylogeny substantially revises the tree of life.</title>
        <authorList>
            <person name="Parks D.H."/>
            <person name="Chuvochina M."/>
            <person name="Waite D.W."/>
            <person name="Rinke C."/>
            <person name="Skarshewski A."/>
            <person name="Chaumeil P.A."/>
            <person name="Hugenholtz P."/>
        </authorList>
    </citation>
    <scope>NUCLEOTIDE SEQUENCE [LARGE SCALE GENOMIC DNA]</scope>
    <source>
        <strain evidence="9">UBA9152</strain>
    </source>
</reference>
<evidence type="ECO:0000256" key="6">
    <source>
        <dbReference type="ARBA" id="ARBA00023136"/>
    </source>
</evidence>
<dbReference type="InterPro" id="IPR036259">
    <property type="entry name" value="MFS_trans_sf"/>
</dbReference>
<sequence length="419" mass="42716">MSDRGHTGVMTTTADIPVIRLRTPGVSHRTGFWVVALGFLATMAFTTIPTPIYAFYARADGFPTWVVTVIFAAYAVGVLAALFLVGHISDWVGRRRMLLLGVALQLVAAGLFLVFPHVAGLIIARVVSGFGIGAITATASAHLVELDAAARPGAGPVRATTVATVLNTGGLALGPLISGALVTWLPGPTVTPYLLFAGLLVLAVLGIALVPETVVRQRERPAYRPQRVAVPPEGRRDYTAAAIAGFAGFSVFGLFTSLAPVVMTQVMHEPAPLAGGAVTFAVLAASALAQLVFGRLSALRQLVLALVLVVAGLAALAVGVLTATLAVFAVGGVAAGAGVGLVFRASMMTAGRLAAPERRGEALAGMFLASYLGLAVPVLAIGAALVFAPMTAVLVVFAAAVAVLVVVAALPLVRRAAQA</sequence>
<dbReference type="PANTHER" id="PTHR23517">
    <property type="entry name" value="RESISTANCE PROTEIN MDTM, PUTATIVE-RELATED-RELATED"/>
    <property type="match status" value="1"/>
</dbReference>
<evidence type="ECO:0000256" key="2">
    <source>
        <dbReference type="ARBA" id="ARBA00022448"/>
    </source>
</evidence>
<dbReference type="SUPFAM" id="SSF103473">
    <property type="entry name" value="MFS general substrate transporter"/>
    <property type="match status" value="1"/>
</dbReference>
<name>A0A3C1KD43_9MICO</name>
<dbReference type="GO" id="GO:0005886">
    <property type="term" value="C:plasma membrane"/>
    <property type="evidence" value="ECO:0007669"/>
    <property type="project" value="UniProtKB-SubCell"/>
</dbReference>
<feature type="transmembrane region" description="Helical" evidence="7">
    <location>
        <begin position="325"/>
        <end position="343"/>
    </location>
</feature>
<dbReference type="InterPro" id="IPR020846">
    <property type="entry name" value="MFS_dom"/>
</dbReference>
<keyword evidence="4 7" id="KW-0812">Transmembrane</keyword>
<evidence type="ECO:0000256" key="5">
    <source>
        <dbReference type="ARBA" id="ARBA00022989"/>
    </source>
</evidence>
<organism evidence="9 10">
    <name type="scientific">Microbacterium ginsengisoli</name>
    <dbReference type="NCBI Taxonomy" id="400772"/>
    <lineage>
        <taxon>Bacteria</taxon>
        <taxon>Bacillati</taxon>
        <taxon>Actinomycetota</taxon>
        <taxon>Actinomycetes</taxon>
        <taxon>Micrococcales</taxon>
        <taxon>Microbacteriaceae</taxon>
        <taxon>Microbacterium</taxon>
    </lineage>
</organism>
<comment type="caution">
    <text evidence="9">The sequence shown here is derived from an EMBL/GenBank/DDBJ whole genome shotgun (WGS) entry which is preliminary data.</text>
</comment>
<feature type="transmembrane region" description="Helical" evidence="7">
    <location>
        <begin position="62"/>
        <end position="85"/>
    </location>
</feature>
<evidence type="ECO:0000313" key="10">
    <source>
        <dbReference type="Proteomes" id="UP000257479"/>
    </source>
</evidence>
<feature type="transmembrane region" description="Helical" evidence="7">
    <location>
        <begin position="271"/>
        <end position="293"/>
    </location>
</feature>
<dbReference type="EMBL" id="DMNG01000145">
    <property type="protein sequence ID" value="HAN24599.1"/>
    <property type="molecule type" value="Genomic_DNA"/>
</dbReference>
<evidence type="ECO:0000256" key="1">
    <source>
        <dbReference type="ARBA" id="ARBA00004651"/>
    </source>
</evidence>
<protein>
    <submittedName>
        <fullName evidence="9">MFS transporter</fullName>
    </submittedName>
</protein>
<keyword evidence="5 7" id="KW-1133">Transmembrane helix</keyword>
<dbReference type="InterPro" id="IPR050171">
    <property type="entry name" value="MFS_Transporters"/>
</dbReference>
<dbReference type="GO" id="GO:0022857">
    <property type="term" value="F:transmembrane transporter activity"/>
    <property type="evidence" value="ECO:0007669"/>
    <property type="project" value="InterPro"/>
</dbReference>